<dbReference type="CDD" id="cd12218">
    <property type="entry name" value="Csn2"/>
    <property type="match status" value="1"/>
</dbReference>
<dbReference type="InterPro" id="IPR010146">
    <property type="entry name" value="CRISPR-assoc_prot_Csn2-typ"/>
</dbReference>
<comment type="caution">
    <text evidence="1">The sequence shown here is derived from an EMBL/GenBank/DDBJ whole genome shotgun (WGS) entry which is preliminary data.</text>
</comment>
<dbReference type="RefSeq" id="WP_027825501.1">
    <property type="nucleotide sequence ID" value="NZ_AZFB01000003.1"/>
</dbReference>
<name>A0A0R1S3L4_9LACO</name>
<dbReference type="AlphaFoldDB" id="A0A0R1S3L4"/>
<protein>
    <submittedName>
        <fullName evidence="1">CRISPR-associated protein</fullName>
    </submittedName>
</protein>
<evidence type="ECO:0000313" key="2">
    <source>
        <dbReference type="Proteomes" id="UP000051931"/>
    </source>
</evidence>
<keyword evidence="2" id="KW-1185">Reference proteome</keyword>
<dbReference type="InterPro" id="IPR038600">
    <property type="entry name" value="Csn2_sf"/>
</dbReference>
<dbReference type="PATRIC" id="fig|1122152.4.peg.778"/>
<dbReference type="EMBL" id="AZFB01000003">
    <property type="protein sequence ID" value="KRL63521.1"/>
    <property type="molecule type" value="Genomic_DNA"/>
</dbReference>
<evidence type="ECO:0000313" key="1">
    <source>
        <dbReference type="EMBL" id="KRL63521.1"/>
    </source>
</evidence>
<organism evidence="1 2">
    <name type="scientific">Lactobacillus psittaci DSM 15354</name>
    <dbReference type="NCBI Taxonomy" id="1122152"/>
    <lineage>
        <taxon>Bacteria</taxon>
        <taxon>Bacillati</taxon>
        <taxon>Bacillota</taxon>
        <taxon>Bacilli</taxon>
        <taxon>Lactobacillales</taxon>
        <taxon>Lactobacillaceae</taxon>
        <taxon>Lactobacillus</taxon>
    </lineage>
</organism>
<proteinExistence type="predicted"/>
<dbReference type="NCBIfam" id="TIGR01866">
    <property type="entry name" value="cas_Csn2"/>
    <property type="match status" value="1"/>
</dbReference>
<dbReference type="Proteomes" id="UP000051931">
    <property type="component" value="Unassembled WGS sequence"/>
</dbReference>
<dbReference type="OrthoDB" id="2246929at2"/>
<dbReference type="eggNOG" id="ENOG502ZJGW">
    <property type="taxonomic scope" value="Bacteria"/>
</dbReference>
<gene>
    <name evidence="1" type="ORF">FC23_GL000764</name>
</gene>
<dbReference type="STRING" id="1122152.GCA_000425905_00201"/>
<sequence length="223" mass="25729">MIISYEGHHPIEVEDGKVTIIKVANPNVYRDFILSFQEKSGKVKIFDKQYSQIEINKAIDWVGDPLITKECLNNYLTKVMTMLFDGLDEEHRNQIFNTWQKLNTDIQDAIFMSDLPIEVGSNNVDIKKLFKFDGIHFDNSVLSDPYDIIETVVKIHIECKLKSAVAFANVSHYLTKEQLHNLITFINEVNVPLILIEFSSPDFQVVSGDVSVCYIDEDFVDWY</sequence>
<dbReference type="Gene3D" id="3.40.50.11940">
    <property type="match status" value="1"/>
</dbReference>
<dbReference type="Pfam" id="PF09711">
    <property type="entry name" value="Cas_Csn2"/>
    <property type="match status" value="1"/>
</dbReference>
<reference evidence="1 2" key="1">
    <citation type="journal article" date="2015" name="Genome Announc.">
        <title>Expanding the biotechnology potential of lactobacilli through comparative genomics of 213 strains and associated genera.</title>
        <authorList>
            <person name="Sun Z."/>
            <person name="Harris H.M."/>
            <person name="McCann A."/>
            <person name="Guo C."/>
            <person name="Argimon S."/>
            <person name="Zhang W."/>
            <person name="Yang X."/>
            <person name="Jeffery I.B."/>
            <person name="Cooney J.C."/>
            <person name="Kagawa T.F."/>
            <person name="Liu W."/>
            <person name="Song Y."/>
            <person name="Salvetti E."/>
            <person name="Wrobel A."/>
            <person name="Rasinkangas P."/>
            <person name="Parkhill J."/>
            <person name="Rea M.C."/>
            <person name="O'Sullivan O."/>
            <person name="Ritari J."/>
            <person name="Douillard F.P."/>
            <person name="Paul Ross R."/>
            <person name="Yang R."/>
            <person name="Briner A.E."/>
            <person name="Felis G.E."/>
            <person name="de Vos W.M."/>
            <person name="Barrangou R."/>
            <person name="Klaenhammer T.R."/>
            <person name="Caufield P.W."/>
            <person name="Cui Y."/>
            <person name="Zhang H."/>
            <person name="O'Toole P.W."/>
        </authorList>
    </citation>
    <scope>NUCLEOTIDE SEQUENCE [LARGE SCALE GENOMIC DNA]</scope>
    <source>
        <strain evidence="1 2">DSM 15354</strain>
    </source>
</reference>
<accession>A0A0R1S3L4</accession>